<dbReference type="GO" id="GO:0016757">
    <property type="term" value="F:glycosyltransferase activity"/>
    <property type="evidence" value="ECO:0007669"/>
    <property type="project" value="InterPro"/>
</dbReference>
<dbReference type="PANTHER" id="PTHR35105:SF2">
    <property type="entry name" value="PROTEIN CDI"/>
    <property type="match status" value="1"/>
</dbReference>
<evidence type="ECO:0000313" key="1">
    <source>
        <dbReference type="EMBL" id="CAA9282613.1"/>
    </source>
</evidence>
<dbReference type="PANTHER" id="PTHR35105">
    <property type="entry name" value="EXPRESSED PROTEIN"/>
    <property type="match status" value="1"/>
</dbReference>
<name>A0A6J4JMM2_9SPHI</name>
<organism evidence="1">
    <name type="scientific">uncultured Cytophagales bacterium</name>
    <dbReference type="NCBI Taxonomy" id="158755"/>
    <lineage>
        <taxon>Bacteria</taxon>
        <taxon>Pseudomonadati</taxon>
        <taxon>Bacteroidota</taxon>
        <taxon>Sphingobacteriia</taxon>
        <taxon>Sphingobacteriales</taxon>
        <taxon>environmental samples</taxon>
    </lineage>
</organism>
<reference evidence="1" key="1">
    <citation type="submission" date="2020-02" db="EMBL/GenBank/DDBJ databases">
        <authorList>
            <person name="Meier V. D."/>
        </authorList>
    </citation>
    <scope>NUCLEOTIDE SEQUENCE</scope>
    <source>
        <strain evidence="1">AVDCRST_MAG56</strain>
    </source>
</reference>
<accession>A0A6J4JMM2</accession>
<proteinExistence type="predicted"/>
<dbReference type="InterPro" id="IPR029044">
    <property type="entry name" value="Nucleotide-diphossugar_trans"/>
</dbReference>
<dbReference type="Pfam" id="PF01501">
    <property type="entry name" value="Glyco_transf_8"/>
    <property type="match status" value="1"/>
</dbReference>
<dbReference type="EMBL" id="CADCTQ010000324">
    <property type="protein sequence ID" value="CAA9282613.1"/>
    <property type="molecule type" value="Genomic_DNA"/>
</dbReference>
<protein>
    <submittedName>
        <fullName evidence="1">Uncharacterized protein</fullName>
    </submittedName>
</protein>
<dbReference type="AlphaFoldDB" id="A0A6J4JMM2"/>
<dbReference type="SUPFAM" id="SSF53448">
    <property type="entry name" value="Nucleotide-diphospho-sugar transferases"/>
    <property type="match status" value="1"/>
</dbReference>
<gene>
    <name evidence="1" type="ORF">AVDCRST_MAG56-4899</name>
</gene>
<dbReference type="InterPro" id="IPR002495">
    <property type="entry name" value="Glyco_trans_8"/>
</dbReference>
<dbReference type="Gene3D" id="3.90.550.10">
    <property type="entry name" value="Spore Coat Polysaccharide Biosynthesis Protein SpsA, Chain A"/>
    <property type="match status" value="1"/>
</dbReference>
<sequence length="495" mass="57597">MQDFFKWFSQNRQLTKPWLMLGKGPSFSLVDQYDTDGYHIISLNHAVRHHKTLLAHMIDFDVPVDCAEAIDRNAQYLLMPWIPHVHNVPTHQNLEELLQEHETLRKLYHEKRILWYNLVTGPVKKEDSPVVPVSFFSAEAVLNLLAMAGVKTVRSLGIDGGNTYSSNFKDITETKLLANGHQTFDHQFKHIARTIMEKKIDYAPLNVESPIKVYVGTGQEQLIPTKVLEYSIRKNTSMSVEVFPLYQSNIKMPMPKDPANKPRTPFSFQRFIIPQLNGFRGKAIYVDSDMQVFTDLRKLWDKPFEGGDILAAYEAEGTGRRPQFSVMLMDCQALAWDINHIVAQLDRGELDYAKLMYEMRVAKNIRPVIEREWNSLEYYEEGKTNLLHYTDMNKQPWLYRNNAFGHVWVRELAEAMDKGFITRREIAEHIRWGNLRPSLLYQLKHKHFEVTDLPAEAKRLDAFFVPPHLRNAQTPKSTLLLHKLLVKAALAYYRF</sequence>